<gene>
    <name evidence="1" type="ORF">INF20_05300</name>
</gene>
<dbReference type="Proteomes" id="UP001516588">
    <property type="component" value="Unassembled WGS sequence"/>
</dbReference>
<reference evidence="1 2" key="1">
    <citation type="submission" date="2020-10" db="EMBL/GenBank/DDBJ databases">
        <title>ChiBAC.</title>
        <authorList>
            <person name="Zenner C."/>
            <person name="Hitch T.C.A."/>
            <person name="Clavel T."/>
        </authorList>
    </citation>
    <scope>NUCLEOTIDE SEQUENCE [LARGE SCALE GENOMIC DNA]</scope>
    <source>
        <strain evidence="1 2">DSM 108706</strain>
    </source>
</reference>
<dbReference type="RefSeq" id="WP_226385344.1">
    <property type="nucleotide sequence ID" value="NZ_JADCKA010000008.1"/>
</dbReference>
<dbReference type="EMBL" id="JADCKA010000008">
    <property type="protein sequence ID" value="MBE5035695.1"/>
    <property type="molecule type" value="Genomic_DNA"/>
</dbReference>
<accession>A0ABR9QYP4</accession>
<sequence>MPNTGRITVCPYYRGHKEQTITCEDCIHFFGKKEIHDRYMDEHCDKDWQTCKWAKDWEKHLGDPNHRWNAAMKELKKLIAHQGRQAKKIRKLARQNKVLETILLRDREKLARQDKGLKEYGELFSLMEARVSYMAHIAGVKEIDEAEFKKWCKQYEYAQEPIVKAGKFAGIRFHEKVGEKEKRE</sequence>
<proteinExistence type="predicted"/>
<comment type="caution">
    <text evidence="1">The sequence shown here is derived from an EMBL/GenBank/DDBJ whole genome shotgun (WGS) entry which is preliminary data.</text>
</comment>
<name>A0ABR9QYP4_9FIRM</name>
<evidence type="ECO:0000313" key="1">
    <source>
        <dbReference type="EMBL" id="MBE5035695.1"/>
    </source>
</evidence>
<evidence type="ECO:0000313" key="2">
    <source>
        <dbReference type="Proteomes" id="UP001516588"/>
    </source>
</evidence>
<protein>
    <recommendedName>
        <fullName evidence="3">C2H2-type domain-containing protein</fullName>
    </recommendedName>
</protein>
<organism evidence="1 2">
    <name type="scientific">Gallibacter intestinalis</name>
    <dbReference type="NCBI Taxonomy" id="2779356"/>
    <lineage>
        <taxon>Bacteria</taxon>
        <taxon>Bacillati</taxon>
        <taxon>Bacillota</taxon>
        <taxon>Clostridia</taxon>
        <taxon>Eubacteriales</taxon>
        <taxon>Eubacteriaceae</taxon>
        <taxon>Gallibacter</taxon>
    </lineage>
</organism>
<evidence type="ECO:0008006" key="3">
    <source>
        <dbReference type="Google" id="ProtNLM"/>
    </source>
</evidence>
<keyword evidence="2" id="KW-1185">Reference proteome</keyword>